<accession>A0A8K0GH26</accession>
<dbReference type="Proteomes" id="UP000801492">
    <property type="component" value="Unassembled WGS sequence"/>
</dbReference>
<comment type="caution">
    <text evidence="1">The sequence shown here is derived from an EMBL/GenBank/DDBJ whole genome shotgun (WGS) entry which is preliminary data.</text>
</comment>
<evidence type="ECO:0000313" key="1">
    <source>
        <dbReference type="EMBL" id="KAF2898966.1"/>
    </source>
</evidence>
<dbReference type="EMBL" id="VTPC01003152">
    <property type="protein sequence ID" value="KAF2898966.1"/>
    <property type="molecule type" value="Genomic_DNA"/>
</dbReference>
<protein>
    <recommendedName>
        <fullName evidence="3">DUF4371 domain-containing protein</fullName>
    </recommendedName>
</protein>
<gene>
    <name evidence="1" type="ORF">ILUMI_07209</name>
</gene>
<organism evidence="1 2">
    <name type="scientific">Ignelater luminosus</name>
    <name type="common">Cucubano</name>
    <name type="synonym">Pyrophorus luminosus</name>
    <dbReference type="NCBI Taxonomy" id="2038154"/>
    <lineage>
        <taxon>Eukaryota</taxon>
        <taxon>Metazoa</taxon>
        <taxon>Ecdysozoa</taxon>
        <taxon>Arthropoda</taxon>
        <taxon>Hexapoda</taxon>
        <taxon>Insecta</taxon>
        <taxon>Pterygota</taxon>
        <taxon>Neoptera</taxon>
        <taxon>Endopterygota</taxon>
        <taxon>Coleoptera</taxon>
        <taxon>Polyphaga</taxon>
        <taxon>Elateriformia</taxon>
        <taxon>Elateroidea</taxon>
        <taxon>Elateridae</taxon>
        <taxon>Agrypninae</taxon>
        <taxon>Pyrophorini</taxon>
        <taxon>Ignelater</taxon>
    </lineage>
</organism>
<dbReference type="PANTHER" id="PTHR45749:SF23">
    <property type="entry name" value="ZINC FINGER MYM-TYPE PROTEIN 1-LIKE"/>
    <property type="match status" value="1"/>
</dbReference>
<sequence>MKETMCREQRVSYPDEEQNALTLLLLSAKRERGLPQFVCDCAGIYDYNCSKTPIDFLEQEMKLLLFTNGKAKAVVYGTVLTDLRLLLIAQNGKKEATWCDPFLDDHLKKYENKGMGHVSYLSASICNEFIVIMRQVLKQIISELKKARYFSISVDSTPDVIHVDQLNVKYCTPVGRFLDFIPIERHGSKSVQNDSLPLDLALKLIDFLVAFVKDQRNKFGDYEARSRQRSSRLTFFDGAAEGTEFHGSEIFKVEIYLPITDKLISQLEQRSQAYKQVIDLLFGFYHI</sequence>
<name>A0A8K0GH26_IGNLU</name>
<evidence type="ECO:0000313" key="2">
    <source>
        <dbReference type="Proteomes" id="UP000801492"/>
    </source>
</evidence>
<dbReference type="PANTHER" id="PTHR45749">
    <property type="match status" value="1"/>
</dbReference>
<dbReference type="AlphaFoldDB" id="A0A8K0GH26"/>
<dbReference type="OrthoDB" id="6611207at2759"/>
<evidence type="ECO:0008006" key="3">
    <source>
        <dbReference type="Google" id="ProtNLM"/>
    </source>
</evidence>
<reference evidence="1" key="1">
    <citation type="submission" date="2019-08" db="EMBL/GenBank/DDBJ databases">
        <title>The genome of the North American firefly Photinus pyralis.</title>
        <authorList>
            <consortium name="Photinus pyralis genome working group"/>
            <person name="Fallon T.R."/>
            <person name="Sander Lower S.E."/>
            <person name="Weng J.-K."/>
        </authorList>
    </citation>
    <scope>NUCLEOTIDE SEQUENCE</scope>
    <source>
        <strain evidence="1">TRF0915ILg1</strain>
        <tissue evidence="1">Whole body</tissue>
    </source>
</reference>
<proteinExistence type="predicted"/>
<keyword evidence="2" id="KW-1185">Reference proteome</keyword>